<reference evidence="3" key="1">
    <citation type="submission" date="2017-02" db="EMBL/GenBank/DDBJ databases">
        <authorList>
            <person name="Tafer H."/>
            <person name="Lopandic K."/>
        </authorList>
    </citation>
    <scope>NUCLEOTIDE SEQUENCE [LARGE SCALE GENOMIC DNA]</scope>
    <source>
        <strain evidence="3">CBS 366.77</strain>
    </source>
</reference>
<evidence type="ECO:0000313" key="2">
    <source>
        <dbReference type="EMBL" id="RJE22757.1"/>
    </source>
</evidence>
<organism evidence="2 3">
    <name type="scientific">Aspergillus sclerotialis</name>
    <dbReference type="NCBI Taxonomy" id="2070753"/>
    <lineage>
        <taxon>Eukaryota</taxon>
        <taxon>Fungi</taxon>
        <taxon>Dikarya</taxon>
        <taxon>Ascomycota</taxon>
        <taxon>Pezizomycotina</taxon>
        <taxon>Eurotiomycetes</taxon>
        <taxon>Eurotiomycetidae</taxon>
        <taxon>Eurotiales</taxon>
        <taxon>Aspergillaceae</taxon>
        <taxon>Aspergillus</taxon>
        <taxon>Aspergillus subgen. Polypaecilum</taxon>
    </lineage>
</organism>
<gene>
    <name evidence="2" type="ORF">PHISCL_04902</name>
</gene>
<name>A0A3A2ZMY8_9EURO</name>
<feature type="region of interest" description="Disordered" evidence="1">
    <location>
        <begin position="782"/>
        <end position="907"/>
    </location>
</feature>
<feature type="compositionally biased region" description="Polar residues" evidence="1">
    <location>
        <begin position="708"/>
        <end position="718"/>
    </location>
</feature>
<dbReference type="Proteomes" id="UP000266188">
    <property type="component" value="Unassembled WGS sequence"/>
</dbReference>
<dbReference type="AlphaFoldDB" id="A0A3A2ZMY8"/>
<feature type="region of interest" description="Disordered" evidence="1">
    <location>
        <begin position="325"/>
        <end position="351"/>
    </location>
</feature>
<feature type="compositionally biased region" description="Polar residues" evidence="1">
    <location>
        <begin position="855"/>
        <end position="877"/>
    </location>
</feature>
<protein>
    <recommendedName>
        <fullName evidence="4">Paramyosin</fullName>
    </recommendedName>
</protein>
<keyword evidence="3" id="KW-1185">Reference proteome</keyword>
<evidence type="ECO:0000313" key="3">
    <source>
        <dbReference type="Proteomes" id="UP000266188"/>
    </source>
</evidence>
<feature type="compositionally biased region" description="Polar residues" evidence="1">
    <location>
        <begin position="336"/>
        <end position="351"/>
    </location>
</feature>
<feature type="compositionally biased region" description="Polar residues" evidence="1">
    <location>
        <begin position="45"/>
        <end position="64"/>
    </location>
</feature>
<feature type="region of interest" description="Disordered" evidence="1">
    <location>
        <begin position="1"/>
        <end position="107"/>
    </location>
</feature>
<feature type="compositionally biased region" description="Basic residues" evidence="1">
    <location>
        <begin position="843"/>
        <end position="853"/>
    </location>
</feature>
<feature type="region of interest" description="Disordered" evidence="1">
    <location>
        <begin position="708"/>
        <end position="729"/>
    </location>
</feature>
<feature type="compositionally biased region" description="Basic and acidic residues" evidence="1">
    <location>
        <begin position="65"/>
        <end position="76"/>
    </location>
</feature>
<accession>A0A3A2ZMY8</accession>
<feature type="compositionally biased region" description="Basic and acidic residues" evidence="1">
    <location>
        <begin position="1"/>
        <end position="18"/>
    </location>
</feature>
<feature type="compositionally biased region" description="Basic residues" evidence="1">
    <location>
        <begin position="890"/>
        <end position="899"/>
    </location>
</feature>
<dbReference type="OrthoDB" id="3438382at2759"/>
<proteinExistence type="predicted"/>
<dbReference type="EMBL" id="MVGC01000152">
    <property type="protein sequence ID" value="RJE22757.1"/>
    <property type="molecule type" value="Genomic_DNA"/>
</dbReference>
<feature type="region of interest" description="Disordered" evidence="1">
    <location>
        <begin position="247"/>
        <end position="270"/>
    </location>
</feature>
<comment type="caution">
    <text evidence="2">The sequence shown here is derived from an EMBL/GenBank/DDBJ whole genome shotgun (WGS) entry which is preliminary data.</text>
</comment>
<evidence type="ECO:0000256" key="1">
    <source>
        <dbReference type="SAM" id="MobiDB-lite"/>
    </source>
</evidence>
<dbReference type="STRING" id="2070753.A0A3A2ZMY8"/>
<sequence length="907" mass="101600">MSDQMDIDRPAPRPRDPRLSNQENRSQPPSPPVRTGSADSRRKSSVASPAVQNSSPIETGNQAQKHGDKFIKDISDLIRSNVAAAKETSEREKAQKKQRTSDGLSLKAAPHVGFPAASSFFQETSKVAGADIKRLDEAIKKHESHCRQLEKSLIANLSSNFSRSPSNFEERLKKLESDYEAKFTKLRRDYEEKLSKYRNDSEGRIIKLEYQVEQVKATAPEKKLENVQNRLGQLEGSFRQNAAQQKQARGGVEDNISPISGRDKIAPQGQDLNGLRKDMILMKRDIEELDYDLRPLLPLKDHCMSLLEDMDKAILHQNERLDAIQASRGGPDNLDNRTTALGPTKGSSENVSNDYKAMLKDVISRVENMEAHIAKYPQPSANLDGILHNLSEQITHLQSLQDMRDDIEGSEINEVKKSLAQQTEALNLLKIDHGRVSDQLSNVVNNITTSLSHGVAGLRQTFDSAQRHIETLTVSVHSLETRYNNLNTEPMVKNMLAAMQELYPSAAQLTDEVRRLRLIFDREWPSLKTAVDQLFQAHNGYVGDISRLRQDLDKLSESLKSHHDSSKSSLLNSDKVTARLNALDEKADAVRQWMDGNRKQPEEKMESKETADADIMQKFDALKNHIDSLAQWINNHGKSLEQKLESTETSEAIQELNEKHNFLICEAEKIAGQVSSFVSFFDQNKQIPQELNNLLNRVSDVEESISKIQSNNNASTETGKSHREEVSSLQKRIGELEASSGTGISYAADISALQRRFEGLEQTTSADDRALWTEFGKLRDLVENPKSSGRKDKESNSQQKENSPLVETPSNSKRPKTKDSHIESTKPNFMDMAEINPAQALREKKKNKKKRPHSPSVQDSSSVQFPSSPGGLSSVEGSSVADPAENKGEKVKKKKKRKTQEKAVSVE</sequence>
<evidence type="ECO:0008006" key="4">
    <source>
        <dbReference type="Google" id="ProtNLM"/>
    </source>
</evidence>
<feature type="compositionally biased region" description="Basic and acidic residues" evidence="1">
    <location>
        <begin position="782"/>
        <end position="795"/>
    </location>
</feature>